<dbReference type="EMBL" id="JARKIB010000340">
    <property type="protein sequence ID" value="KAJ7713620.1"/>
    <property type="molecule type" value="Genomic_DNA"/>
</dbReference>
<evidence type="ECO:0000256" key="1">
    <source>
        <dbReference type="SAM" id="SignalP"/>
    </source>
</evidence>
<protein>
    <submittedName>
        <fullName evidence="2">Uncharacterized protein</fullName>
    </submittedName>
</protein>
<dbReference type="AlphaFoldDB" id="A0AAD7H758"/>
<comment type="caution">
    <text evidence="2">The sequence shown here is derived from an EMBL/GenBank/DDBJ whole genome shotgun (WGS) entry which is preliminary data.</text>
</comment>
<evidence type="ECO:0000313" key="3">
    <source>
        <dbReference type="Proteomes" id="UP001215598"/>
    </source>
</evidence>
<feature type="signal peptide" evidence="1">
    <location>
        <begin position="1"/>
        <end position="19"/>
    </location>
</feature>
<keyword evidence="1" id="KW-0732">Signal</keyword>
<gene>
    <name evidence="2" type="ORF">B0H16DRAFT_1702409</name>
</gene>
<organism evidence="2 3">
    <name type="scientific">Mycena metata</name>
    <dbReference type="NCBI Taxonomy" id="1033252"/>
    <lineage>
        <taxon>Eukaryota</taxon>
        <taxon>Fungi</taxon>
        <taxon>Dikarya</taxon>
        <taxon>Basidiomycota</taxon>
        <taxon>Agaricomycotina</taxon>
        <taxon>Agaricomycetes</taxon>
        <taxon>Agaricomycetidae</taxon>
        <taxon>Agaricales</taxon>
        <taxon>Marasmiineae</taxon>
        <taxon>Mycenaceae</taxon>
        <taxon>Mycena</taxon>
    </lineage>
</organism>
<name>A0AAD7H758_9AGAR</name>
<feature type="chain" id="PRO_5042057721" evidence="1">
    <location>
        <begin position="20"/>
        <end position="158"/>
    </location>
</feature>
<sequence length="158" mass="16562">MISKTLAFFALLSATLTTSSVIRAPSPLSLSPSVSKGPTSDSIFPPTIVFTTCVNENLDENSDDCVDWGVANIRRAAPADSPPLSCNPLDEIINSGINLANDVSSVAVRDTATTCTLYTTDNCSGGRKLFLTFENGTINALSAFGFDNVANSFNCVGV</sequence>
<keyword evidence="3" id="KW-1185">Reference proteome</keyword>
<accession>A0AAD7H758</accession>
<proteinExistence type="predicted"/>
<reference evidence="2" key="1">
    <citation type="submission" date="2023-03" db="EMBL/GenBank/DDBJ databases">
        <title>Massive genome expansion in bonnet fungi (Mycena s.s.) driven by repeated elements and novel gene families across ecological guilds.</title>
        <authorList>
            <consortium name="Lawrence Berkeley National Laboratory"/>
            <person name="Harder C.B."/>
            <person name="Miyauchi S."/>
            <person name="Viragh M."/>
            <person name="Kuo A."/>
            <person name="Thoen E."/>
            <person name="Andreopoulos B."/>
            <person name="Lu D."/>
            <person name="Skrede I."/>
            <person name="Drula E."/>
            <person name="Henrissat B."/>
            <person name="Morin E."/>
            <person name="Kohler A."/>
            <person name="Barry K."/>
            <person name="LaButti K."/>
            <person name="Morin E."/>
            <person name="Salamov A."/>
            <person name="Lipzen A."/>
            <person name="Mereny Z."/>
            <person name="Hegedus B."/>
            <person name="Baldrian P."/>
            <person name="Stursova M."/>
            <person name="Weitz H."/>
            <person name="Taylor A."/>
            <person name="Grigoriev I.V."/>
            <person name="Nagy L.G."/>
            <person name="Martin F."/>
            <person name="Kauserud H."/>
        </authorList>
    </citation>
    <scope>NUCLEOTIDE SEQUENCE</scope>
    <source>
        <strain evidence="2">CBHHK182m</strain>
    </source>
</reference>
<evidence type="ECO:0000313" key="2">
    <source>
        <dbReference type="EMBL" id="KAJ7713620.1"/>
    </source>
</evidence>
<dbReference type="Proteomes" id="UP001215598">
    <property type="component" value="Unassembled WGS sequence"/>
</dbReference>